<comment type="function">
    <text evidence="4">A flexible structure which links the flagellar filament to the drive apparatus in the basal body.</text>
</comment>
<dbReference type="Pfam" id="PF00460">
    <property type="entry name" value="Flg_bb_rod"/>
    <property type="match status" value="1"/>
</dbReference>
<feature type="domain" description="Flagellar hook protein FlgE/F/G-like D1" evidence="7">
    <location>
        <begin position="133"/>
        <end position="160"/>
    </location>
</feature>
<dbReference type="GO" id="GO:0009425">
    <property type="term" value="C:bacterial-type flagellum basal body"/>
    <property type="evidence" value="ECO:0007669"/>
    <property type="project" value="UniProtKB-SubCell"/>
</dbReference>
<dbReference type="NCBIfam" id="TIGR03506">
    <property type="entry name" value="FlgEFG_subfam"/>
    <property type="match status" value="1"/>
</dbReference>
<keyword evidence="8" id="KW-0966">Cell projection</keyword>
<protein>
    <recommendedName>
        <fullName evidence="4">Flagellar hook protein FlgE</fullName>
    </recommendedName>
</protein>
<dbReference type="InterPro" id="IPR020013">
    <property type="entry name" value="Flagellar_FlgE/F/G"/>
</dbReference>
<keyword evidence="8" id="KW-0282">Flagellum</keyword>
<evidence type="ECO:0000256" key="4">
    <source>
        <dbReference type="RuleBase" id="RU362116"/>
    </source>
</evidence>
<dbReference type="Pfam" id="PF06429">
    <property type="entry name" value="Flg_bbr_C"/>
    <property type="match status" value="1"/>
</dbReference>
<dbReference type="RefSeq" id="WP_072902352.1">
    <property type="nucleotide sequence ID" value="NZ_FRAD01000005.1"/>
</dbReference>
<comment type="subcellular location">
    <subcellularLocation>
        <location evidence="1 4">Bacterial flagellum basal body</location>
    </subcellularLocation>
</comment>
<feature type="domain" description="Flagellar basal body rod protein N-terminal" evidence="5">
    <location>
        <begin position="5"/>
        <end position="35"/>
    </location>
</feature>
<dbReference type="Pfam" id="PF22692">
    <property type="entry name" value="LlgE_F_G_D1"/>
    <property type="match status" value="1"/>
</dbReference>
<dbReference type="PANTHER" id="PTHR30435:SF1">
    <property type="entry name" value="FLAGELLAR HOOK PROTEIN FLGE"/>
    <property type="match status" value="1"/>
</dbReference>
<evidence type="ECO:0000313" key="8">
    <source>
        <dbReference type="EMBL" id="SHJ68063.1"/>
    </source>
</evidence>
<organism evidence="8 9">
    <name type="scientific">Hathewaya proteolytica DSM 3090</name>
    <dbReference type="NCBI Taxonomy" id="1121331"/>
    <lineage>
        <taxon>Bacteria</taxon>
        <taxon>Bacillati</taxon>
        <taxon>Bacillota</taxon>
        <taxon>Clostridia</taxon>
        <taxon>Eubacteriales</taxon>
        <taxon>Clostridiaceae</taxon>
        <taxon>Hathewaya</taxon>
    </lineage>
</organism>
<accession>A0A1M6LA70</accession>
<comment type="similarity">
    <text evidence="2 4">Belongs to the flagella basal body rod proteins family.</text>
</comment>
<dbReference type="OrthoDB" id="9804559at2"/>
<evidence type="ECO:0000259" key="5">
    <source>
        <dbReference type="Pfam" id="PF00460"/>
    </source>
</evidence>
<dbReference type="InterPro" id="IPR053967">
    <property type="entry name" value="LlgE_F_G-like_D1"/>
</dbReference>
<evidence type="ECO:0000259" key="7">
    <source>
        <dbReference type="Pfam" id="PF22692"/>
    </source>
</evidence>
<dbReference type="InterPro" id="IPR010930">
    <property type="entry name" value="Flg_bb/hook_C_dom"/>
</dbReference>
<gene>
    <name evidence="8" type="ORF">SAMN02745248_00682</name>
</gene>
<dbReference type="AlphaFoldDB" id="A0A1M6LA70"/>
<feature type="domain" description="Flagellar basal-body/hook protein C-terminal" evidence="6">
    <location>
        <begin position="430"/>
        <end position="474"/>
    </location>
</feature>
<dbReference type="EMBL" id="FRAD01000005">
    <property type="protein sequence ID" value="SHJ68063.1"/>
    <property type="molecule type" value="Genomic_DNA"/>
</dbReference>
<proteinExistence type="inferred from homology"/>
<dbReference type="PANTHER" id="PTHR30435">
    <property type="entry name" value="FLAGELLAR PROTEIN"/>
    <property type="match status" value="1"/>
</dbReference>
<dbReference type="GO" id="GO:0009424">
    <property type="term" value="C:bacterial-type flagellum hook"/>
    <property type="evidence" value="ECO:0007669"/>
    <property type="project" value="TreeGrafter"/>
</dbReference>
<dbReference type="Proteomes" id="UP000183952">
    <property type="component" value="Unassembled WGS sequence"/>
</dbReference>
<dbReference type="STRING" id="1121331.SAMN02745248_00682"/>
<dbReference type="GO" id="GO:0005829">
    <property type="term" value="C:cytosol"/>
    <property type="evidence" value="ECO:0007669"/>
    <property type="project" value="TreeGrafter"/>
</dbReference>
<keyword evidence="9" id="KW-1185">Reference proteome</keyword>
<evidence type="ECO:0000256" key="2">
    <source>
        <dbReference type="ARBA" id="ARBA00009677"/>
    </source>
</evidence>
<evidence type="ECO:0000259" key="6">
    <source>
        <dbReference type="Pfam" id="PF06429"/>
    </source>
</evidence>
<dbReference type="InterPro" id="IPR001444">
    <property type="entry name" value="Flag_bb_rod_N"/>
</dbReference>
<dbReference type="InterPro" id="IPR037925">
    <property type="entry name" value="FlgE/F/G-like"/>
</dbReference>
<evidence type="ECO:0000313" key="9">
    <source>
        <dbReference type="Proteomes" id="UP000183952"/>
    </source>
</evidence>
<sequence length="476" mass="50754">MLRSMYSGISGMKVNQTKLDVVGNNVSNSGTTAFKSSRVRFQDMLSQTQSTASAPAMNTGGVNPGQVGLGVRVAGIDRIVTQGMMQPTGRKLDVAMDGDSYFVVGRGPIPINNANGVLLDTTDGSIASGNGMAVSYTRDGALALDTSGNLVTSDGYRVLGYAVREKEGDNAGTSSIDYEKNGECSFVNADSKGGLKAEETLVPLRIPDKVYVKASVVKDLDMEFTGTGDKTKIEKDGIPKVTLESGGNNKYLGSTDMKIEVKKVKDGDEYKSKVYINGLLVGTPGSSIILQKAATPPSTDEIEKNRNKLYEQLNLSDSMTVEVTDMNINGLDSKDKDAAKYSFTSVISAEGDRKVNTFVVEKDGMLKAVLEDGKVSVLGQIAMATFNNPEGLESLGKNLYQNSSNSGVALIRTGIGADYDNGKAFGDMIQGVLEMSNVDIAEQFTDMIVANRAFQASTKMISTGDEILQDIINLKR</sequence>
<evidence type="ECO:0000256" key="3">
    <source>
        <dbReference type="ARBA" id="ARBA00023143"/>
    </source>
</evidence>
<dbReference type="SUPFAM" id="SSF117143">
    <property type="entry name" value="Flagellar hook protein flgE"/>
    <property type="match status" value="1"/>
</dbReference>
<evidence type="ECO:0000256" key="1">
    <source>
        <dbReference type="ARBA" id="ARBA00004117"/>
    </source>
</evidence>
<reference evidence="8 9" key="1">
    <citation type="submission" date="2016-11" db="EMBL/GenBank/DDBJ databases">
        <authorList>
            <person name="Jaros S."/>
            <person name="Januszkiewicz K."/>
            <person name="Wedrychowicz H."/>
        </authorList>
    </citation>
    <scope>NUCLEOTIDE SEQUENCE [LARGE SCALE GENOMIC DNA]</scope>
    <source>
        <strain evidence="8 9">DSM 3090</strain>
    </source>
</reference>
<keyword evidence="3 4" id="KW-0975">Bacterial flagellum</keyword>
<name>A0A1M6LA70_9CLOT</name>
<keyword evidence="8" id="KW-0969">Cilium</keyword>
<dbReference type="GO" id="GO:0071978">
    <property type="term" value="P:bacterial-type flagellum-dependent swarming motility"/>
    <property type="evidence" value="ECO:0007669"/>
    <property type="project" value="TreeGrafter"/>
</dbReference>